<feature type="domain" description="Ionotropic glutamate receptor L-glutamate and glycine-binding" evidence="11">
    <location>
        <begin position="454"/>
        <end position="510"/>
    </location>
</feature>
<keyword evidence="5" id="KW-0406">Ion transport</keyword>
<dbReference type="GO" id="GO:0015276">
    <property type="term" value="F:ligand-gated monoatomic ion channel activity"/>
    <property type="evidence" value="ECO:0007669"/>
    <property type="project" value="InterPro"/>
</dbReference>
<dbReference type="Gene3D" id="3.40.190.10">
    <property type="entry name" value="Periplasmic binding protein-like II"/>
    <property type="match status" value="1"/>
</dbReference>
<keyword evidence="3" id="KW-0812">Transmembrane</keyword>
<dbReference type="InterPro" id="IPR019594">
    <property type="entry name" value="Glu/Gly-bd"/>
</dbReference>
<dbReference type="EMBL" id="CAXLJL010000822">
    <property type="protein sequence ID" value="CAL5140976.1"/>
    <property type="molecule type" value="Genomic_DNA"/>
</dbReference>
<dbReference type="InterPro" id="IPR015683">
    <property type="entry name" value="Ionotropic_Glu_rcpt"/>
</dbReference>
<evidence type="ECO:0000256" key="4">
    <source>
        <dbReference type="ARBA" id="ARBA00022989"/>
    </source>
</evidence>
<dbReference type="Pfam" id="PF10613">
    <property type="entry name" value="Lig_chan-Glu_bd"/>
    <property type="match status" value="1"/>
</dbReference>
<proteinExistence type="predicted"/>
<comment type="subcellular location">
    <subcellularLocation>
        <location evidence="1">Membrane</location>
        <topology evidence="1">Multi-pass membrane protein</topology>
    </subcellularLocation>
</comment>
<protein>
    <recommendedName>
        <fullName evidence="11">Ionotropic glutamate receptor L-glutamate and glycine-binding domain-containing protein</fullName>
    </recommendedName>
</protein>
<evidence type="ECO:0000313" key="13">
    <source>
        <dbReference type="Proteomes" id="UP001497525"/>
    </source>
</evidence>
<evidence type="ECO:0000256" key="1">
    <source>
        <dbReference type="ARBA" id="ARBA00004141"/>
    </source>
</evidence>
<comment type="caution">
    <text evidence="12">The sequence shown here is derived from an EMBL/GenBank/DDBJ whole genome shotgun (WGS) entry which is preliminary data.</text>
</comment>
<name>A0AAV2TXL2_CALDB</name>
<dbReference type="AlphaFoldDB" id="A0AAV2TXL2"/>
<reference evidence="12" key="1">
    <citation type="submission" date="2024-06" db="EMBL/GenBank/DDBJ databases">
        <authorList>
            <person name="Liu X."/>
            <person name="Lenzi L."/>
            <person name="Haldenby T S."/>
            <person name="Uol C."/>
        </authorList>
    </citation>
    <scope>NUCLEOTIDE SEQUENCE</scope>
</reference>
<evidence type="ECO:0000256" key="3">
    <source>
        <dbReference type="ARBA" id="ARBA00022692"/>
    </source>
</evidence>
<evidence type="ECO:0000256" key="7">
    <source>
        <dbReference type="ARBA" id="ARBA00023170"/>
    </source>
</evidence>
<dbReference type="SUPFAM" id="SSF53850">
    <property type="entry name" value="Periplasmic binding protein-like II"/>
    <property type="match status" value="1"/>
</dbReference>
<dbReference type="GO" id="GO:0016020">
    <property type="term" value="C:membrane"/>
    <property type="evidence" value="ECO:0007669"/>
    <property type="project" value="UniProtKB-SubCell"/>
</dbReference>
<keyword evidence="7" id="KW-0675">Receptor</keyword>
<keyword evidence="9" id="KW-1071">Ligand-gated ion channel</keyword>
<keyword evidence="8" id="KW-0325">Glycoprotein</keyword>
<dbReference type="Proteomes" id="UP001497525">
    <property type="component" value="Unassembled WGS sequence"/>
</dbReference>
<keyword evidence="10" id="KW-0407">Ion channel</keyword>
<evidence type="ECO:0000313" key="12">
    <source>
        <dbReference type="EMBL" id="CAL5140976.1"/>
    </source>
</evidence>
<evidence type="ECO:0000256" key="6">
    <source>
        <dbReference type="ARBA" id="ARBA00023136"/>
    </source>
</evidence>
<organism evidence="12 13">
    <name type="scientific">Calicophoron daubneyi</name>
    <name type="common">Rumen fluke</name>
    <name type="synonym">Paramphistomum daubneyi</name>
    <dbReference type="NCBI Taxonomy" id="300641"/>
    <lineage>
        <taxon>Eukaryota</taxon>
        <taxon>Metazoa</taxon>
        <taxon>Spiralia</taxon>
        <taxon>Lophotrochozoa</taxon>
        <taxon>Platyhelminthes</taxon>
        <taxon>Trematoda</taxon>
        <taxon>Digenea</taxon>
        <taxon>Plagiorchiida</taxon>
        <taxon>Pronocephalata</taxon>
        <taxon>Paramphistomoidea</taxon>
        <taxon>Paramphistomidae</taxon>
        <taxon>Calicophoron</taxon>
    </lineage>
</organism>
<accession>A0AAV2TXL2</accession>
<evidence type="ECO:0000256" key="2">
    <source>
        <dbReference type="ARBA" id="ARBA00022448"/>
    </source>
</evidence>
<keyword evidence="2" id="KW-0813">Transport</keyword>
<gene>
    <name evidence="12" type="ORF">CDAUBV1_LOCUS16269</name>
</gene>
<evidence type="ECO:0000259" key="11">
    <source>
        <dbReference type="SMART" id="SM00918"/>
    </source>
</evidence>
<keyword evidence="6" id="KW-0472">Membrane</keyword>
<evidence type="ECO:0000256" key="8">
    <source>
        <dbReference type="ARBA" id="ARBA00023180"/>
    </source>
</evidence>
<keyword evidence="4" id="KW-1133">Transmembrane helix</keyword>
<dbReference type="PANTHER" id="PTHR18966">
    <property type="entry name" value="IONOTROPIC GLUTAMATE RECEPTOR"/>
    <property type="match status" value="1"/>
</dbReference>
<dbReference type="Gene3D" id="3.40.50.2300">
    <property type="match status" value="1"/>
</dbReference>
<sequence length="591" mass="65291">MSHQCEVSHLFTATVKVAFVGINRTDLAQSINSSATHLRSILKQTVTWTLYEYEEEQPSAHIQLFESVCTDLKNDSRPYPDILLDLSSDDEHSCFFGEIARQLDIGPMALNKPACVPFAVQSPFAKYSMVEIPAIRFPKSVPFNVLTAFSDVLFNANEAEIVYFTDKALGTQAVLGSSVSLKLSGRMNVHLQSPIDKSRLQKILTAMTQTIRVGAFVFIMDQPIMAELMDSEEILIIQQYPLSRNVIVFDTHANTSYCDVMCHVVDGVLVHCGAEYSAIQFYCIQIDMSEASASSLLNLQNGLNDIWSSMSTNQLDAAYTYDAVKTSVHTVASLIAEGQWGNHTAKDKSGLSGCTTSTRPLTNGTRFYKFAARLTQYPVSSGASGIINFTESFTNRKANFMLKFCDIFNELQGPTCRNMNASFSYEKQKLTVPEKLDLAQNRLELRVRIIPEDPFVIKTAGGYTGYCIELFEMIATSLGLPFVYVEQPDQNYGTVQPDGSWNGLIGSIAYRAADVGLGRLIVSSEAEKVVDFTSPTMRPAGIVLLMSTEGDMDTTIDYFVEIFSISNTFEAVALGYKASGYVCGCRAFQVD</sequence>
<dbReference type="SMART" id="SM00918">
    <property type="entry name" value="Lig_chan-Glu_bd"/>
    <property type="match status" value="1"/>
</dbReference>
<evidence type="ECO:0000256" key="5">
    <source>
        <dbReference type="ARBA" id="ARBA00023065"/>
    </source>
</evidence>
<evidence type="ECO:0000256" key="10">
    <source>
        <dbReference type="ARBA" id="ARBA00023303"/>
    </source>
</evidence>
<evidence type="ECO:0000256" key="9">
    <source>
        <dbReference type="ARBA" id="ARBA00023286"/>
    </source>
</evidence>